<evidence type="ECO:0008006" key="4">
    <source>
        <dbReference type="Google" id="ProtNLM"/>
    </source>
</evidence>
<dbReference type="RefSeq" id="WP_193904425.1">
    <property type="nucleotide sequence ID" value="NZ_JADEXG010000001.1"/>
</dbReference>
<accession>A0A8J7A9P5</accession>
<dbReference type="AlphaFoldDB" id="A0A8J7A9P5"/>
<keyword evidence="1" id="KW-0732">Signal</keyword>
<evidence type="ECO:0000256" key="1">
    <source>
        <dbReference type="SAM" id="SignalP"/>
    </source>
</evidence>
<protein>
    <recommendedName>
        <fullName evidence="4">Outer membrane protein beta-barrel domain-containing protein</fullName>
    </recommendedName>
</protein>
<evidence type="ECO:0000313" key="2">
    <source>
        <dbReference type="EMBL" id="MBE9075764.1"/>
    </source>
</evidence>
<keyword evidence="3" id="KW-1185">Reference proteome</keyword>
<name>A0A8J7A9P5_9CYAN</name>
<proteinExistence type="predicted"/>
<evidence type="ECO:0000313" key="3">
    <source>
        <dbReference type="Proteomes" id="UP000636505"/>
    </source>
</evidence>
<sequence length="250" mass="25779">MTLLKQLTGTTGLVLLSAIATQLAASAQFADPAVESALDRQILEIAQPSEQTQPVDQQTVSEELDPASLKMAEVPQPSQPQIISEMPVELAEPISASAESGEFAQVRRRRPPVGAPSSFIGIGGNIGFGDDGVPGGDPAFAVISKLAFSRRLSVRPAALIGDDVSFLIPVTYSFGALPGPGRFALQPYVGGGAAFSTGDDSEVTGLVSAGLDVPLSRDFTANGQANLSLGDESGFGVTLGVGYNFGQVFQ</sequence>
<feature type="chain" id="PRO_5035252912" description="Outer membrane protein beta-barrel domain-containing protein" evidence="1">
    <location>
        <begin position="31"/>
        <end position="250"/>
    </location>
</feature>
<dbReference type="EMBL" id="JADEXG010000001">
    <property type="protein sequence ID" value="MBE9075764.1"/>
    <property type="molecule type" value="Genomic_DNA"/>
</dbReference>
<gene>
    <name evidence="2" type="ORF">IQ241_00350</name>
</gene>
<comment type="caution">
    <text evidence="2">The sequence shown here is derived from an EMBL/GenBank/DDBJ whole genome shotgun (WGS) entry which is preliminary data.</text>
</comment>
<dbReference type="Proteomes" id="UP000636505">
    <property type="component" value="Unassembled WGS sequence"/>
</dbReference>
<reference evidence="2" key="1">
    <citation type="submission" date="2020-10" db="EMBL/GenBank/DDBJ databases">
        <authorList>
            <person name="Castelo-Branco R."/>
            <person name="Eusebio N."/>
            <person name="Adriana R."/>
            <person name="Vieira A."/>
            <person name="Brugerolle De Fraissinette N."/>
            <person name="Rezende De Castro R."/>
            <person name="Schneider M.P."/>
            <person name="Vasconcelos V."/>
            <person name="Leao P.N."/>
        </authorList>
    </citation>
    <scope>NUCLEOTIDE SEQUENCE</scope>
    <source>
        <strain evidence="2">LEGE 07310</strain>
    </source>
</reference>
<organism evidence="2 3">
    <name type="scientific">Vasconcelosia minhoensis LEGE 07310</name>
    <dbReference type="NCBI Taxonomy" id="915328"/>
    <lineage>
        <taxon>Bacteria</taxon>
        <taxon>Bacillati</taxon>
        <taxon>Cyanobacteriota</taxon>
        <taxon>Cyanophyceae</taxon>
        <taxon>Nodosilineales</taxon>
        <taxon>Cymatolegaceae</taxon>
        <taxon>Vasconcelosia</taxon>
        <taxon>Vasconcelosia minhoensis</taxon>
    </lineage>
</organism>
<feature type="signal peptide" evidence="1">
    <location>
        <begin position="1"/>
        <end position="30"/>
    </location>
</feature>